<keyword evidence="4" id="KW-1185">Reference proteome</keyword>
<evidence type="ECO:0000259" key="2">
    <source>
        <dbReference type="Pfam" id="PF16095"/>
    </source>
</evidence>
<keyword evidence="1" id="KW-0677">Repeat</keyword>
<organism evidence="3 4">
    <name type="scientific">Mytilus coruscus</name>
    <name type="common">Sea mussel</name>
    <dbReference type="NCBI Taxonomy" id="42192"/>
    <lineage>
        <taxon>Eukaryota</taxon>
        <taxon>Metazoa</taxon>
        <taxon>Spiralia</taxon>
        <taxon>Lophotrochozoa</taxon>
        <taxon>Mollusca</taxon>
        <taxon>Bivalvia</taxon>
        <taxon>Autobranchia</taxon>
        <taxon>Pteriomorphia</taxon>
        <taxon>Mytilida</taxon>
        <taxon>Mytiloidea</taxon>
        <taxon>Mytilidae</taxon>
        <taxon>Mytilinae</taxon>
        <taxon>Mytilus</taxon>
    </lineage>
</organism>
<dbReference type="OrthoDB" id="6088889at2759"/>
<proteinExistence type="predicted"/>
<gene>
    <name evidence="3" type="ORF">MCOR_35556</name>
</gene>
<dbReference type="Pfam" id="PF16095">
    <property type="entry name" value="COR-A"/>
    <property type="match status" value="1"/>
</dbReference>
<evidence type="ECO:0000313" key="4">
    <source>
        <dbReference type="Proteomes" id="UP000507470"/>
    </source>
</evidence>
<evidence type="ECO:0000313" key="3">
    <source>
        <dbReference type="EMBL" id="CAC5401475.1"/>
    </source>
</evidence>
<dbReference type="Proteomes" id="UP000507470">
    <property type="component" value="Unassembled WGS sequence"/>
</dbReference>
<evidence type="ECO:0000256" key="1">
    <source>
        <dbReference type="ARBA" id="ARBA00022737"/>
    </source>
</evidence>
<sequence length="614" mass="70962">MFEGTAVTAHLVLEDKIFVNAKDKLDLEMTNIRKNIIDKAMAQPSWGQTFPKCFIPLEIELIKLIEKKVPIITMVQMKKINSGHPIKPLTHFELKVFLKFQHAIGKLLYFDVPNLDQHIILSPTHLIDAFKSIVTDKRFCEGDKKRKDLWDVMSEKGVISKQAIDELWRQHKYHKFQKDKDHLLAMMNYLDILVEPKRYDSQHNRILPDFYYVASMVRTTDYTGYLQSISFMQRNIGIAFQSSSLIIPPALSFRLISYCLSIWSIKTYGEHDVNMLFHRCAVFVIDTSLDMHISCEDDQIIIRLVHSRNRSFILKDLASSISECLASALNKISQLYIKSSSEQCDITTKSFEMKLCCSAPEDPCFLSIDDLSSIGGTWLCPSHGIEHGMYTLTSWITTKETEKCQLNCPVLNEEFLSEVPSALHLRRLSLLFDVDEVRVLVIHLGLSYTVWSDLYKMEHEPELLKFQALRCCFENSAVTFNEIRKAVEAGEIQNPHTICKMCYISSLDEFVISDSQPEKWDIVLTDEHIDKISPLIGKKSLQFLVELEMDFHTWEQINYRQTERDLVALNKSILNEWKSNLCKATNVRPSMRKIGQAFKNIGKDITVLEKMLFC</sequence>
<protein>
    <recommendedName>
        <fullName evidence="2">COR domain-containing protein</fullName>
    </recommendedName>
</protein>
<dbReference type="AlphaFoldDB" id="A0A6J8D065"/>
<feature type="domain" description="COR" evidence="2">
    <location>
        <begin position="51"/>
        <end position="206"/>
    </location>
</feature>
<dbReference type="EMBL" id="CACVKT020006424">
    <property type="protein sequence ID" value="CAC5401475.1"/>
    <property type="molecule type" value="Genomic_DNA"/>
</dbReference>
<accession>A0A6J8D065</accession>
<dbReference type="InterPro" id="IPR032171">
    <property type="entry name" value="COR-A"/>
</dbReference>
<reference evidence="3 4" key="1">
    <citation type="submission" date="2020-06" db="EMBL/GenBank/DDBJ databases">
        <authorList>
            <person name="Li R."/>
            <person name="Bekaert M."/>
        </authorList>
    </citation>
    <scope>NUCLEOTIDE SEQUENCE [LARGE SCALE GENOMIC DNA]</scope>
    <source>
        <strain evidence="4">wild</strain>
    </source>
</reference>
<name>A0A6J8D065_MYTCO</name>